<dbReference type="RefSeq" id="WP_042519565.1">
    <property type="nucleotide sequence ID" value="NZ_JXQK01000063.1"/>
</dbReference>
<dbReference type="EMBL" id="JXQK01000063">
    <property type="protein sequence ID" value="KIP61708.1"/>
    <property type="molecule type" value="Genomic_DNA"/>
</dbReference>
<name>A0A0D0IV22_9BACT</name>
<dbReference type="InterPro" id="IPR036866">
    <property type="entry name" value="RibonucZ/Hydroxyglut_hydro"/>
</dbReference>
<evidence type="ECO:0000313" key="2">
    <source>
        <dbReference type="EMBL" id="KIP61708.1"/>
    </source>
</evidence>
<feature type="domain" description="Metallo-beta-lactamase" evidence="1">
    <location>
        <begin position="34"/>
        <end position="223"/>
    </location>
</feature>
<dbReference type="Gene3D" id="3.60.15.10">
    <property type="entry name" value="Ribonuclease Z/Hydroxyacylglutathione hydrolase-like"/>
    <property type="match status" value="1"/>
</dbReference>
<reference evidence="2 3" key="1">
    <citation type="submission" date="2015-01" db="EMBL/GenBank/DDBJ databases">
        <title>Comparative genomics of non-oral Prevotella species.</title>
        <authorList>
            <person name="Accetto T."/>
            <person name="Nograsek B."/>
            <person name="Avgustin G."/>
        </authorList>
    </citation>
    <scope>NUCLEOTIDE SEQUENCE [LARGE SCALE GENOMIC DNA]</scope>
    <source>
        <strain evidence="2 3">P5-119</strain>
    </source>
</reference>
<dbReference type="SUPFAM" id="SSF56281">
    <property type="entry name" value="Metallo-hydrolase/oxidoreductase"/>
    <property type="match status" value="1"/>
</dbReference>
<accession>A0A0D0IV22</accession>
<dbReference type="InterPro" id="IPR001279">
    <property type="entry name" value="Metallo-B-lactamas"/>
</dbReference>
<comment type="caution">
    <text evidence="2">The sequence shown here is derived from an EMBL/GenBank/DDBJ whole genome shotgun (WGS) entry which is preliminary data.</text>
</comment>
<organism evidence="2 3">
    <name type="scientific">Prevotella pectinovora</name>
    <dbReference type="NCBI Taxonomy" id="1602169"/>
    <lineage>
        <taxon>Bacteria</taxon>
        <taxon>Pseudomonadati</taxon>
        <taxon>Bacteroidota</taxon>
        <taxon>Bacteroidia</taxon>
        <taxon>Bacteroidales</taxon>
        <taxon>Prevotellaceae</taxon>
        <taxon>Prevotella</taxon>
    </lineage>
</organism>
<dbReference type="STRING" id="1602171.ST44_08870"/>
<dbReference type="SMART" id="SM00849">
    <property type="entry name" value="Lactamase_B"/>
    <property type="match status" value="1"/>
</dbReference>
<evidence type="ECO:0000313" key="3">
    <source>
        <dbReference type="Proteomes" id="UP000032046"/>
    </source>
</evidence>
<gene>
    <name evidence="2" type="ORF">ST44_08870</name>
</gene>
<dbReference type="CDD" id="cd16279">
    <property type="entry name" value="metallo-hydrolase-like_MBL-fold"/>
    <property type="match status" value="1"/>
</dbReference>
<dbReference type="AlphaFoldDB" id="A0A0D0IV22"/>
<dbReference type="Proteomes" id="UP000032046">
    <property type="component" value="Unassembled WGS sequence"/>
</dbReference>
<proteinExistence type="predicted"/>
<evidence type="ECO:0000259" key="1">
    <source>
        <dbReference type="SMART" id="SM00849"/>
    </source>
</evidence>
<dbReference type="PANTHER" id="PTHR42663:SF6">
    <property type="entry name" value="HYDROLASE C777.06C-RELATED"/>
    <property type="match status" value="1"/>
</dbReference>
<keyword evidence="3" id="KW-1185">Reference proteome</keyword>
<protein>
    <recommendedName>
        <fullName evidence="1">Metallo-beta-lactamase domain-containing protein</fullName>
    </recommendedName>
</protein>
<dbReference type="PANTHER" id="PTHR42663">
    <property type="entry name" value="HYDROLASE C777.06C-RELATED-RELATED"/>
    <property type="match status" value="1"/>
</dbReference>
<dbReference type="Pfam" id="PF12706">
    <property type="entry name" value="Lactamase_B_2"/>
    <property type="match status" value="1"/>
</dbReference>
<sequence>MKLTFLGTGTSVGVPTIGCSCKVCKSHDPRDRRTRCSAMVETEQTRIVIDCGPDFREQMLRQEFRKIDAVLVTHSHYDHVGGMDDLRPFCQFGDINVYSDSISEKSLRSMMPYCFVEHPYPGVPKISLHDIHPHQELKINELTVIPLQVMHDKLPILGYKIGRLAYITDMKTIPEGEIDYLQDIDYLVVNALRFTMPHHSHMLVDEALEFARKTSAKQVFLTHMCHDIGLFDEAEQKLPEGIHLSYDGEVVEI</sequence>
<dbReference type="PROSITE" id="PS51257">
    <property type="entry name" value="PROKAR_LIPOPROTEIN"/>
    <property type="match status" value="1"/>
</dbReference>